<name>A0ABV8X4M5_9LACT</name>
<dbReference type="RefSeq" id="WP_378154067.1">
    <property type="nucleotide sequence ID" value="NZ_JBHSEC010000014.1"/>
</dbReference>
<dbReference type="InterPro" id="IPR005025">
    <property type="entry name" value="FMN_Rdtase-like_dom"/>
</dbReference>
<dbReference type="SUPFAM" id="SSF52218">
    <property type="entry name" value="Flavoproteins"/>
    <property type="match status" value="1"/>
</dbReference>
<protein>
    <submittedName>
        <fullName evidence="3">NADPH-dependent FMN reductase</fullName>
        <ecNumber evidence="3">1.-.-.-</ecNumber>
    </submittedName>
</protein>
<dbReference type="Gene3D" id="3.40.50.360">
    <property type="match status" value="1"/>
</dbReference>
<gene>
    <name evidence="3" type="ORF">ACFOZY_07875</name>
</gene>
<evidence type="ECO:0000259" key="2">
    <source>
        <dbReference type="Pfam" id="PF03358"/>
    </source>
</evidence>
<dbReference type="PANTHER" id="PTHR30543">
    <property type="entry name" value="CHROMATE REDUCTASE"/>
    <property type="match status" value="1"/>
</dbReference>
<organism evidence="3 4">
    <name type="scientific">Chungangia koreensis</name>
    <dbReference type="NCBI Taxonomy" id="752657"/>
    <lineage>
        <taxon>Bacteria</taxon>
        <taxon>Bacillati</taxon>
        <taxon>Bacillota</taxon>
        <taxon>Bacilli</taxon>
        <taxon>Lactobacillales</taxon>
        <taxon>Chungangia</taxon>
    </lineage>
</organism>
<evidence type="ECO:0000313" key="3">
    <source>
        <dbReference type="EMBL" id="MFC4410338.1"/>
    </source>
</evidence>
<feature type="region of interest" description="Disordered" evidence="1">
    <location>
        <begin position="1"/>
        <end position="29"/>
    </location>
</feature>
<evidence type="ECO:0000256" key="1">
    <source>
        <dbReference type="SAM" id="MobiDB-lite"/>
    </source>
</evidence>
<keyword evidence="4" id="KW-1185">Reference proteome</keyword>
<dbReference type="Proteomes" id="UP001595817">
    <property type="component" value="Unassembled WGS sequence"/>
</dbReference>
<dbReference type="Pfam" id="PF03358">
    <property type="entry name" value="FMN_red"/>
    <property type="match status" value="1"/>
</dbReference>
<accession>A0ABV8X4M5</accession>
<feature type="compositionally biased region" description="Low complexity" evidence="1">
    <location>
        <begin position="16"/>
        <end position="29"/>
    </location>
</feature>
<dbReference type="GO" id="GO:0016491">
    <property type="term" value="F:oxidoreductase activity"/>
    <property type="evidence" value="ECO:0007669"/>
    <property type="project" value="UniProtKB-KW"/>
</dbReference>
<reference evidence="4" key="1">
    <citation type="journal article" date="2019" name="Int. J. Syst. Evol. Microbiol.">
        <title>The Global Catalogue of Microorganisms (GCM) 10K type strain sequencing project: providing services to taxonomists for standard genome sequencing and annotation.</title>
        <authorList>
            <consortium name="The Broad Institute Genomics Platform"/>
            <consortium name="The Broad Institute Genome Sequencing Center for Infectious Disease"/>
            <person name="Wu L."/>
            <person name="Ma J."/>
        </authorList>
    </citation>
    <scope>NUCLEOTIDE SEQUENCE [LARGE SCALE GENOMIC DNA]</scope>
    <source>
        <strain evidence="4">CCUG 59778</strain>
    </source>
</reference>
<comment type="caution">
    <text evidence="3">The sequence shown here is derived from an EMBL/GenBank/DDBJ whole genome shotgun (WGS) entry which is preliminary data.</text>
</comment>
<keyword evidence="3" id="KW-0560">Oxidoreductase</keyword>
<feature type="domain" description="NADPH-dependent FMN reductase-like" evidence="2">
    <location>
        <begin position="40"/>
        <end position="180"/>
    </location>
</feature>
<evidence type="ECO:0000313" key="4">
    <source>
        <dbReference type="Proteomes" id="UP001595817"/>
    </source>
</evidence>
<dbReference type="InterPro" id="IPR029039">
    <property type="entry name" value="Flavoprotein-like_sf"/>
</dbReference>
<dbReference type="InterPro" id="IPR050712">
    <property type="entry name" value="NAD(P)H-dep_reductase"/>
</dbReference>
<dbReference type="EC" id="1.-.-.-" evidence="3"/>
<dbReference type="PANTHER" id="PTHR30543:SF21">
    <property type="entry name" value="NAD(P)H-DEPENDENT FMN REDUCTASE LOT6"/>
    <property type="match status" value="1"/>
</dbReference>
<proteinExistence type="predicted"/>
<dbReference type="EMBL" id="JBHSEC010000014">
    <property type="protein sequence ID" value="MFC4410338.1"/>
    <property type="molecule type" value="Genomic_DNA"/>
</dbReference>
<sequence>MGLFDKLFGRKKEQSVQQQPVQKTTTAPVTPAAPKEDLLKIGIVVGSVREERNAAAVSKWMYDFANKRNDTTVQYELVDLEDYNLPLLGSEFAEPDAEGQIKAWSQKMASYDGYIFVTPEYNHATGGALKNALDYLKPEVENKPAGFVGYGSLGGARAHENLRLIFGELGVADVRTAVTFSLMSDFENMSEFKPADYHAGNADQMLDQLLSWSRAFKKLRK</sequence>